<gene>
    <name evidence="1" type="ORF">EDC62_2095</name>
</gene>
<accession>A0A3N4UCR1</accession>
<comment type="caution">
    <text evidence="1">The sequence shown here is derived from an EMBL/GenBank/DDBJ whole genome shotgun (WGS) entry which is preliminary data.</text>
</comment>
<sequence>MPQITRAVLYTDVDGRARFRDEIIELCAGSPAAALSPLAPSGGYQWRWSPAGFESRFHCTEYPQWLIVLRGRMEIGLQDGSTRIFGSGESFLSADLLPEGTVFDPSVHGHRSRALDEAPLETLFVRV</sequence>
<evidence type="ECO:0000313" key="2">
    <source>
        <dbReference type="Proteomes" id="UP000272193"/>
    </source>
</evidence>
<dbReference type="Proteomes" id="UP000272193">
    <property type="component" value="Unassembled WGS sequence"/>
</dbReference>
<name>A0A3N4UCR1_9BURK</name>
<dbReference type="OrthoDB" id="8612105at2"/>
<dbReference type="RefSeq" id="WP_124223410.1">
    <property type="nucleotide sequence ID" value="NZ_RKQL01000005.1"/>
</dbReference>
<protein>
    <recommendedName>
        <fullName evidence="3">Cupin domain-containing protein</fullName>
    </recommendedName>
</protein>
<organism evidence="1 2">
    <name type="scientific">Tibeticola sediminis</name>
    <dbReference type="NCBI Taxonomy" id="1917811"/>
    <lineage>
        <taxon>Bacteria</taxon>
        <taxon>Pseudomonadati</taxon>
        <taxon>Pseudomonadota</taxon>
        <taxon>Betaproteobacteria</taxon>
        <taxon>Burkholderiales</taxon>
        <taxon>Comamonadaceae</taxon>
        <taxon>Tibeticola</taxon>
    </lineage>
</organism>
<keyword evidence="2" id="KW-1185">Reference proteome</keyword>
<proteinExistence type="predicted"/>
<dbReference type="SUPFAM" id="SSF51182">
    <property type="entry name" value="RmlC-like cupins"/>
    <property type="match status" value="1"/>
</dbReference>
<dbReference type="AlphaFoldDB" id="A0A3N4UCR1"/>
<evidence type="ECO:0008006" key="3">
    <source>
        <dbReference type="Google" id="ProtNLM"/>
    </source>
</evidence>
<dbReference type="EMBL" id="RKQL01000005">
    <property type="protein sequence ID" value="RPE64971.1"/>
    <property type="molecule type" value="Genomic_DNA"/>
</dbReference>
<reference evidence="1 2" key="1">
    <citation type="submission" date="2018-11" db="EMBL/GenBank/DDBJ databases">
        <title>Genomic Encyclopedia of Type Strains, Phase IV (KMG-IV): sequencing the most valuable type-strain genomes for metagenomic binning, comparative biology and taxonomic classification.</title>
        <authorList>
            <person name="Goeker M."/>
        </authorList>
    </citation>
    <scope>NUCLEOTIDE SEQUENCE [LARGE SCALE GENOMIC DNA]</scope>
    <source>
        <strain evidence="1 2">DSM 101684</strain>
    </source>
</reference>
<evidence type="ECO:0000313" key="1">
    <source>
        <dbReference type="EMBL" id="RPE64971.1"/>
    </source>
</evidence>
<dbReference type="InterPro" id="IPR011051">
    <property type="entry name" value="RmlC_Cupin_sf"/>
</dbReference>